<feature type="compositionally biased region" description="Basic and acidic residues" evidence="1">
    <location>
        <begin position="1"/>
        <end position="13"/>
    </location>
</feature>
<reference evidence="2 3" key="1">
    <citation type="submission" date="2018-06" db="EMBL/GenBank/DDBJ databases">
        <authorList>
            <consortium name="Pathogen Informatics"/>
            <person name="Doyle S."/>
        </authorList>
    </citation>
    <scope>NUCLEOTIDE SEQUENCE [LARGE SCALE GENOMIC DNA]</scope>
    <source>
        <strain evidence="2 3">NCTC11807</strain>
    </source>
</reference>
<dbReference type="EMBL" id="UHDZ01000001">
    <property type="protein sequence ID" value="SUM73697.1"/>
    <property type="molecule type" value="Genomic_DNA"/>
</dbReference>
<protein>
    <submittedName>
        <fullName evidence="2">Exported protein</fullName>
    </submittedName>
</protein>
<evidence type="ECO:0000313" key="3">
    <source>
        <dbReference type="Proteomes" id="UP000255425"/>
    </source>
</evidence>
<name>A0A380H962_9STAP</name>
<evidence type="ECO:0000256" key="1">
    <source>
        <dbReference type="SAM" id="MobiDB-lite"/>
    </source>
</evidence>
<evidence type="ECO:0000313" key="2">
    <source>
        <dbReference type="EMBL" id="SUM73697.1"/>
    </source>
</evidence>
<feature type="region of interest" description="Disordered" evidence="1">
    <location>
        <begin position="1"/>
        <end position="32"/>
    </location>
</feature>
<gene>
    <name evidence="2" type="ORF">NCTC11807_02283</name>
</gene>
<sequence length="98" mass="11249">MPKASEKDKKEPDATGIDYQFNHKTSHEQTHDSFTTQECNVIAFNYAKNHLNNNYKMEYMYRQPSTSVYSFSNSNSHQKTKITVNEDGTVNAHAGNNQ</sequence>
<keyword evidence="3" id="KW-1185">Reference proteome</keyword>
<dbReference type="AlphaFoldDB" id="A0A380H962"/>
<dbReference type="Proteomes" id="UP000255425">
    <property type="component" value="Unassembled WGS sequence"/>
</dbReference>
<accession>A0A380H962</accession>
<proteinExistence type="predicted"/>
<organism evidence="2 3">
    <name type="scientific">Staphylococcus saccharolyticus</name>
    <dbReference type="NCBI Taxonomy" id="33028"/>
    <lineage>
        <taxon>Bacteria</taxon>
        <taxon>Bacillati</taxon>
        <taxon>Bacillota</taxon>
        <taxon>Bacilli</taxon>
        <taxon>Bacillales</taxon>
        <taxon>Staphylococcaceae</taxon>
        <taxon>Staphylococcus</taxon>
    </lineage>
</organism>